<dbReference type="InterPro" id="IPR032675">
    <property type="entry name" value="LRR_dom_sf"/>
</dbReference>
<evidence type="ECO:0000313" key="2">
    <source>
        <dbReference type="Proteomes" id="UP000265520"/>
    </source>
</evidence>
<reference evidence="1 2" key="1">
    <citation type="journal article" date="2018" name="Front. Plant Sci.">
        <title>Red Clover (Trifolium pratense) and Zigzag Clover (T. medium) - A Picture of Genomic Similarities and Differences.</title>
        <authorList>
            <person name="Dluhosova J."/>
            <person name="Istvanek J."/>
            <person name="Nedelnik J."/>
            <person name="Repkova J."/>
        </authorList>
    </citation>
    <scope>NUCLEOTIDE SEQUENCE [LARGE SCALE GENOMIC DNA]</scope>
    <source>
        <strain evidence="2">cv. 10/8</strain>
        <tissue evidence="1">Leaf</tissue>
    </source>
</reference>
<dbReference type="Proteomes" id="UP000265520">
    <property type="component" value="Unassembled WGS sequence"/>
</dbReference>
<dbReference type="SUPFAM" id="SSF52058">
    <property type="entry name" value="L domain-like"/>
    <property type="match status" value="1"/>
</dbReference>
<evidence type="ECO:0000313" key="1">
    <source>
        <dbReference type="EMBL" id="MCH93693.1"/>
    </source>
</evidence>
<dbReference type="AlphaFoldDB" id="A0A392N284"/>
<dbReference type="EMBL" id="LXQA010025576">
    <property type="protein sequence ID" value="MCH93693.1"/>
    <property type="molecule type" value="Genomic_DNA"/>
</dbReference>
<accession>A0A392N284</accession>
<proteinExistence type="predicted"/>
<dbReference type="Gene3D" id="3.80.10.10">
    <property type="entry name" value="Ribonuclease Inhibitor"/>
    <property type="match status" value="1"/>
</dbReference>
<keyword evidence="2" id="KW-1185">Reference proteome</keyword>
<protein>
    <submittedName>
        <fullName evidence="1">TMV resistance protein N-like</fullName>
    </submittedName>
</protein>
<name>A0A392N284_9FABA</name>
<comment type="caution">
    <text evidence="1">The sequence shown here is derived from an EMBL/GenBank/DDBJ whole genome shotgun (WGS) entry which is preliminary data.</text>
</comment>
<organism evidence="1 2">
    <name type="scientific">Trifolium medium</name>
    <dbReference type="NCBI Taxonomy" id="97028"/>
    <lineage>
        <taxon>Eukaryota</taxon>
        <taxon>Viridiplantae</taxon>
        <taxon>Streptophyta</taxon>
        <taxon>Embryophyta</taxon>
        <taxon>Tracheophyta</taxon>
        <taxon>Spermatophyta</taxon>
        <taxon>Magnoliopsida</taxon>
        <taxon>eudicotyledons</taxon>
        <taxon>Gunneridae</taxon>
        <taxon>Pentapetalae</taxon>
        <taxon>rosids</taxon>
        <taxon>fabids</taxon>
        <taxon>Fabales</taxon>
        <taxon>Fabaceae</taxon>
        <taxon>Papilionoideae</taxon>
        <taxon>50 kb inversion clade</taxon>
        <taxon>NPAAA clade</taxon>
        <taxon>Hologalegina</taxon>
        <taxon>IRL clade</taxon>
        <taxon>Trifolieae</taxon>
        <taxon>Trifolium</taxon>
    </lineage>
</organism>
<sequence>MIHLSLCGTAIQELSSSIWSNSKLTFLDLTECNKLNIVGSKLPNDHGLGSVTELDLSGCTEIDALSLWFILDGVQSLNQLKLKKCCNLEVLPDNIRNHSMLEWLVLDDCRKLVSLTELPQSLLYLKAVNCTYLETDSSQWLLLENMVQTFSKNPPNEGIDAFSFLPGAQVPCKFDFQTIAASITIPPIPKSDLCGFIFCIVLSEGFNVYHHSLHCIIFEHGKEVDRHHKKVEVMIATYHFNSYFKVSRNNCGGQRKG</sequence>